<keyword evidence="1" id="KW-0472">Membrane</keyword>
<sequence length="88" mass="10168">MFDYQDKKHIYKDALDLKHPESQPIAKEHNLKQTAINMTFDTVEDAAGFTSAVLDGKKEKVYINEPNFLNPRKADDLFIDYSEKCVVM</sequence>
<dbReference type="AlphaFoldDB" id="A0AAN7HRQ1"/>
<evidence type="ECO:0000313" key="2">
    <source>
        <dbReference type="Proteomes" id="UP001304243"/>
    </source>
</evidence>
<organism evidence="1 2">
    <name type="scientific">Mucor velutinosus</name>
    <dbReference type="NCBI Taxonomy" id="708070"/>
    <lineage>
        <taxon>Eukaryota</taxon>
        <taxon>Fungi</taxon>
        <taxon>Fungi incertae sedis</taxon>
        <taxon>Mucoromycota</taxon>
        <taxon>Mucoromycotina</taxon>
        <taxon>Mucoromycetes</taxon>
        <taxon>Mucorales</taxon>
        <taxon>Mucorineae</taxon>
        <taxon>Mucoraceae</taxon>
        <taxon>Mucor</taxon>
    </lineage>
</organism>
<dbReference type="EMBL" id="JASEJX010000021">
    <property type="protein sequence ID" value="KAK4512360.1"/>
    <property type="molecule type" value="Genomic_DNA"/>
</dbReference>
<reference evidence="1 2" key="1">
    <citation type="submission" date="2022-11" db="EMBL/GenBank/DDBJ databases">
        <title>Mucor velutinosus strain NIH1002 WGS.</title>
        <authorList>
            <person name="Subramanian P."/>
            <person name="Mullikin J.C."/>
            <person name="Segre J.A."/>
            <person name="Zelazny A.M."/>
        </authorList>
    </citation>
    <scope>NUCLEOTIDE SEQUENCE [LARGE SCALE GENOMIC DNA]</scope>
    <source>
        <strain evidence="1 2">NIH1002</strain>
    </source>
</reference>
<name>A0AAN7HRQ1_9FUNG</name>
<accession>A0AAN7HRQ1</accession>
<comment type="caution">
    <text evidence="1">The sequence shown here is derived from an EMBL/GenBank/DDBJ whole genome shotgun (WGS) entry which is preliminary data.</text>
</comment>
<dbReference type="RefSeq" id="XP_064679026.1">
    <property type="nucleotide sequence ID" value="XM_064822426.1"/>
</dbReference>
<proteinExistence type="predicted"/>
<keyword evidence="1" id="KW-0812">Transmembrane</keyword>
<evidence type="ECO:0000313" key="1">
    <source>
        <dbReference type="EMBL" id="KAK4512360.1"/>
    </source>
</evidence>
<gene>
    <name evidence="1" type="primary">TMN2</name>
    <name evidence="1" type="ORF">ATC70_003058</name>
</gene>
<keyword evidence="2" id="KW-1185">Reference proteome</keyword>
<dbReference type="Proteomes" id="UP001304243">
    <property type="component" value="Unassembled WGS sequence"/>
</dbReference>
<dbReference type="GeneID" id="89946760"/>
<protein>
    <submittedName>
        <fullName evidence="1">Transmembrane 9 superfamily member 2</fullName>
    </submittedName>
</protein>